<proteinExistence type="predicted"/>
<evidence type="ECO:0000313" key="2">
    <source>
        <dbReference type="Proteomes" id="UP000001542"/>
    </source>
</evidence>
<reference evidence="1" key="2">
    <citation type="journal article" date="2007" name="Science">
        <title>Draft genome sequence of the sexually transmitted pathogen Trichomonas vaginalis.</title>
        <authorList>
            <person name="Carlton J.M."/>
            <person name="Hirt R.P."/>
            <person name="Silva J.C."/>
            <person name="Delcher A.L."/>
            <person name="Schatz M."/>
            <person name="Zhao Q."/>
            <person name="Wortman J.R."/>
            <person name="Bidwell S.L."/>
            <person name="Alsmark U.C.M."/>
            <person name="Besteiro S."/>
            <person name="Sicheritz-Ponten T."/>
            <person name="Noel C.J."/>
            <person name="Dacks J.B."/>
            <person name="Foster P.G."/>
            <person name="Simillion C."/>
            <person name="Van de Peer Y."/>
            <person name="Miranda-Saavedra D."/>
            <person name="Barton G.J."/>
            <person name="Westrop G.D."/>
            <person name="Mueller S."/>
            <person name="Dessi D."/>
            <person name="Fiori P.L."/>
            <person name="Ren Q."/>
            <person name="Paulsen I."/>
            <person name="Zhang H."/>
            <person name="Bastida-Corcuera F.D."/>
            <person name="Simoes-Barbosa A."/>
            <person name="Brown M.T."/>
            <person name="Hayes R.D."/>
            <person name="Mukherjee M."/>
            <person name="Okumura C.Y."/>
            <person name="Schneider R."/>
            <person name="Smith A.J."/>
            <person name="Vanacova S."/>
            <person name="Villalvazo M."/>
            <person name="Haas B.J."/>
            <person name="Pertea M."/>
            <person name="Feldblyum T.V."/>
            <person name="Utterback T.R."/>
            <person name="Shu C.L."/>
            <person name="Osoegawa K."/>
            <person name="de Jong P.J."/>
            <person name="Hrdy I."/>
            <person name="Horvathova L."/>
            <person name="Zubacova Z."/>
            <person name="Dolezal P."/>
            <person name="Malik S.B."/>
            <person name="Logsdon J.M. Jr."/>
            <person name="Henze K."/>
            <person name="Gupta A."/>
            <person name="Wang C.C."/>
            <person name="Dunne R.L."/>
            <person name="Upcroft J.A."/>
            <person name="Upcroft P."/>
            <person name="White O."/>
            <person name="Salzberg S.L."/>
            <person name="Tang P."/>
            <person name="Chiu C.-H."/>
            <person name="Lee Y.-S."/>
            <person name="Embley T.M."/>
            <person name="Coombs G.H."/>
            <person name="Mottram J.C."/>
            <person name="Tachezy J."/>
            <person name="Fraser-Liggett C.M."/>
            <person name="Johnson P.J."/>
        </authorList>
    </citation>
    <scope>NUCLEOTIDE SEQUENCE [LARGE SCALE GENOMIC DNA]</scope>
    <source>
        <strain evidence="1">G3</strain>
    </source>
</reference>
<dbReference type="InParanoid" id="A2DP47"/>
<protein>
    <submittedName>
        <fullName evidence="1">Uncharacterized protein</fullName>
    </submittedName>
</protein>
<accession>A2DP47</accession>
<evidence type="ECO:0000313" key="1">
    <source>
        <dbReference type="EMBL" id="EAY17747.1"/>
    </source>
</evidence>
<keyword evidence="2" id="KW-1185">Reference proteome</keyword>
<dbReference type="AlphaFoldDB" id="A2DP47"/>
<dbReference type="VEuPathDB" id="TrichDB:TVAG_015760"/>
<organism evidence="1 2">
    <name type="scientific">Trichomonas vaginalis (strain ATCC PRA-98 / G3)</name>
    <dbReference type="NCBI Taxonomy" id="412133"/>
    <lineage>
        <taxon>Eukaryota</taxon>
        <taxon>Metamonada</taxon>
        <taxon>Parabasalia</taxon>
        <taxon>Trichomonadida</taxon>
        <taxon>Trichomonadidae</taxon>
        <taxon>Trichomonas</taxon>
    </lineage>
</organism>
<name>A2DP47_TRIV3</name>
<gene>
    <name evidence="1" type="ORF">TVAG_015760</name>
</gene>
<dbReference type="EMBL" id="DS113226">
    <property type="protein sequence ID" value="EAY17747.1"/>
    <property type="molecule type" value="Genomic_DNA"/>
</dbReference>
<dbReference type="VEuPathDB" id="TrichDB:TVAGG3_0908270"/>
<sequence>MLRDWSEFEKCYPDEEVKIPEIKETLDDLTGLNEQYDEEKLDRSSGIKIINELENSNGPVEPQQLFYFENSINSKPELAEAVEVEDSEIPADQEIITAPSLVEET</sequence>
<reference evidence="1" key="1">
    <citation type="submission" date="2006-10" db="EMBL/GenBank/DDBJ databases">
        <authorList>
            <person name="Amadeo P."/>
            <person name="Zhao Q."/>
            <person name="Wortman J."/>
            <person name="Fraser-Liggett C."/>
            <person name="Carlton J."/>
        </authorList>
    </citation>
    <scope>NUCLEOTIDE SEQUENCE</scope>
    <source>
        <strain evidence="1">G3</strain>
    </source>
</reference>
<dbReference type="Proteomes" id="UP000001542">
    <property type="component" value="Unassembled WGS sequence"/>
</dbReference>
<dbReference type="RefSeq" id="XP_001329882.1">
    <property type="nucleotide sequence ID" value="XM_001329847.1"/>
</dbReference>
<dbReference type="KEGG" id="tva:4775773"/>